<dbReference type="PANTHER" id="PTHR30349:SF81">
    <property type="entry name" value="TYROSINE RECOMBINASE XERC"/>
    <property type="match status" value="1"/>
</dbReference>
<feature type="region of interest" description="Disordered" evidence="4">
    <location>
        <begin position="317"/>
        <end position="340"/>
    </location>
</feature>
<dbReference type="PROSITE" id="PS51898">
    <property type="entry name" value="TYR_RECOMBINASE"/>
    <property type="match status" value="1"/>
</dbReference>
<accession>A0AAU2JXA7</accession>
<reference evidence="7" key="1">
    <citation type="submission" date="2022-10" db="EMBL/GenBank/DDBJ databases">
        <title>The complete genomes of actinobacterial strains from the NBC collection.</title>
        <authorList>
            <person name="Joergensen T.S."/>
            <person name="Alvarez Arevalo M."/>
            <person name="Sterndorff E.B."/>
            <person name="Faurdal D."/>
            <person name="Vuksanovic O."/>
            <person name="Mourched A.-S."/>
            <person name="Charusanti P."/>
            <person name="Shaw S."/>
            <person name="Blin K."/>
            <person name="Weber T."/>
        </authorList>
    </citation>
    <scope>NUCLEOTIDE SEQUENCE</scope>
    <source>
        <strain evidence="7">NBC_00049</strain>
    </source>
</reference>
<dbReference type="InterPro" id="IPR050090">
    <property type="entry name" value="Tyrosine_recombinase_XerCD"/>
</dbReference>
<sequence>MTDTPGSEVDWSPRSTLSTLRSDPRDLWPEHARKLYDCLVGIYGEGDGLPTLAASWIAHQRSVNTQRSYARGFKVFEAFAREHGAHPMTVKYTLADGFRLWLERTPKLVPVKGGRRGELARTGPLYSDASRANSLSAASSYFGFLDKISDDGVKNPFDAVPRPYLDPDYSSTPGYTEQEWAKLLVTARDEHRIAAYRKRTYAMLLVLYTCCLRIDALLNARVEDLKYDRGHRVLLLEKVKGGGRSKKPVPPAAWDALQDYLDGRETGWLFCTASGGQLDEPAVWRTLQSIAARADLPKRGPHGTKVDAITHALAKPGARPDKVQRWADHKDSRTTQRYNVRKELLDDSPGYGLASDVASALAHAED</sequence>
<protein>
    <submittedName>
        <fullName evidence="7">Tyrosine-type recombinase/integrase</fullName>
    </submittedName>
</protein>
<dbReference type="InterPro" id="IPR010998">
    <property type="entry name" value="Integrase_recombinase_N"/>
</dbReference>
<evidence type="ECO:0000259" key="5">
    <source>
        <dbReference type="PROSITE" id="PS51898"/>
    </source>
</evidence>
<dbReference type="InterPro" id="IPR044068">
    <property type="entry name" value="CB"/>
</dbReference>
<dbReference type="GO" id="GO:0006310">
    <property type="term" value="P:DNA recombination"/>
    <property type="evidence" value="ECO:0007669"/>
    <property type="project" value="UniProtKB-KW"/>
</dbReference>
<name>A0AAU2JXA7_9ACTN</name>
<dbReference type="SUPFAM" id="SSF56349">
    <property type="entry name" value="DNA breaking-rejoining enzymes"/>
    <property type="match status" value="1"/>
</dbReference>
<dbReference type="EMBL" id="CP108264">
    <property type="protein sequence ID" value="WTU77428.1"/>
    <property type="molecule type" value="Genomic_DNA"/>
</dbReference>
<dbReference type="Gene3D" id="1.10.443.10">
    <property type="entry name" value="Intergrase catalytic core"/>
    <property type="match status" value="1"/>
</dbReference>
<proteinExistence type="predicted"/>
<evidence type="ECO:0000313" key="7">
    <source>
        <dbReference type="EMBL" id="WTU77428.1"/>
    </source>
</evidence>
<dbReference type="Pfam" id="PF00589">
    <property type="entry name" value="Phage_integrase"/>
    <property type="match status" value="1"/>
</dbReference>
<evidence type="ECO:0000256" key="3">
    <source>
        <dbReference type="PROSITE-ProRule" id="PRU01248"/>
    </source>
</evidence>
<dbReference type="InterPro" id="IPR011010">
    <property type="entry name" value="DNA_brk_join_enz"/>
</dbReference>
<feature type="domain" description="Core-binding (CB)" evidence="6">
    <location>
        <begin position="47"/>
        <end position="146"/>
    </location>
</feature>
<dbReference type="PANTHER" id="PTHR30349">
    <property type="entry name" value="PHAGE INTEGRASE-RELATED"/>
    <property type="match status" value="1"/>
</dbReference>
<dbReference type="InterPro" id="IPR002104">
    <property type="entry name" value="Integrase_catalytic"/>
</dbReference>
<dbReference type="InterPro" id="IPR013762">
    <property type="entry name" value="Integrase-like_cat_sf"/>
</dbReference>
<gene>
    <name evidence="7" type="ORF">OG327_31160</name>
</gene>
<keyword evidence="1 3" id="KW-0238">DNA-binding</keyword>
<dbReference type="GO" id="GO:0003677">
    <property type="term" value="F:DNA binding"/>
    <property type="evidence" value="ECO:0007669"/>
    <property type="project" value="UniProtKB-UniRule"/>
</dbReference>
<feature type="domain" description="Tyr recombinase" evidence="5">
    <location>
        <begin position="170"/>
        <end position="352"/>
    </location>
</feature>
<feature type="compositionally biased region" description="Basic and acidic residues" evidence="4">
    <location>
        <begin position="318"/>
        <end position="340"/>
    </location>
</feature>
<dbReference type="PROSITE" id="PS51900">
    <property type="entry name" value="CB"/>
    <property type="match status" value="1"/>
</dbReference>
<dbReference type="Gene3D" id="1.10.150.130">
    <property type="match status" value="1"/>
</dbReference>
<keyword evidence="2" id="KW-0233">DNA recombination</keyword>
<evidence type="ECO:0000256" key="1">
    <source>
        <dbReference type="ARBA" id="ARBA00023125"/>
    </source>
</evidence>
<evidence type="ECO:0000256" key="2">
    <source>
        <dbReference type="ARBA" id="ARBA00023172"/>
    </source>
</evidence>
<dbReference type="GO" id="GO:0015074">
    <property type="term" value="P:DNA integration"/>
    <property type="evidence" value="ECO:0007669"/>
    <property type="project" value="InterPro"/>
</dbReference>
<dbReference type="AlphaFoldDB" id="A0AAU2JXA7"/>
<evidence type="ECO:0000256" key="4">
    <source>
        <dbReference type="SAM" id="MobiDB-lite"/>
    </source>
</evidence>
<organism evidence="7">
    <name type="scientific">Streptomyces sp. NBC_00049</name>
    <dbReference type="NCBI Taxonomy" id="2903617"/>
    <lineage>
        <taxon>Bacteria</taxon>
        <taxon>Bacillati</taxon>
        <taxon>Actinomycetota</taxon>
        <taxon>Actinomycetes</taxon>
        <taxon>Kitasatosporales</taxon>
        <taxon>Streptomycetaceae</taxon>
        <taxon>Streptomyces</taxon>
    </lineage>
</organism>
<evidence type="ECO:0000259" key="6">
    <source>
        <dbReference type="PROSITE" id="PS51900"/>
    </source>
</evidence>